<feature type="domain" description="Glycosyltransferase 2-like" evidence="1">
    <location>
        <begin position="277"/>
        <end position="374"/>
    </location>
</feature>
<reference evidence="3" key="1">
    <citation type="submission" date="2025-08" db="UniProtKB">
        <authorList>
            <consortium name="RefSeq"/>
        </authorList>
    </citation>
    <scope>IDENTIFICATION</scope>
    <source>
        <tissue evidence="3">Testes</tissue>
    </source>
</reference>
<gene>
    <name evidence="3" type="primary">LOC100366802</name>
</gene>
<sequence>MAFSQREAFITCGVLGVVLVVLNSEKIMYTAEHEVTLPTKHQLDNDYVLRPLLRQLWQNVASDDKEIREKNLKKRIAIEGDMCECKPTGLNYIWSLTERSDKKKQETQFIEWNNIQEEREEPFVVCPSLMPMDIPGSGLTVEPLQSTSLSGLAFHPLFWNYLFKEIDFKLTFESQSRYGNIYLGSHNHIIEDGIRCIGNDSHRLTLEFHSGLDIERVNNVLTNILYKSTKYVINARDIIRLSILDYEFKINIHIIRKPYPRLYNIAPSDHISKKVTVVCKTFERYEAARKMITSVREFYPNITIIIADDSEVPEALVYPNVFHYIMPFATGWFAGRNLVLSQVRTKYFVWIDDDFIFTENTRLELMLEKLENPVLKIDLVSGMIDSDPRKGPIAKTYNNIHIRSLSNEGYCLQRKSGAYPLAGAPGCRLADEVINFFMAKTLSARSIGFDPHLARFGHHEFFWDGLGKLRVASCDDVTVFHERAAYTKHGRYRYQYFDVKAFQDWMLYSVYKNNVKCFNWAEYLPDKLKEEIGSKD</sequence>
<accession>A0ABM0GM84</accession>
<dbReference type="SUPFAM" id="SSF53448">
    <property type="entry name" value="Nucleotide-diphospho-sugar transferases"/>
    <property type="match status" value="1"/>
</dbReference>
<dbReference type="CDD" id="cd00761">
    <property type="entry name" value="Glyco_tranf_GTA_type"/>
    <property type="match status" value="1"/>
</dbReference>
<dbReference type="PANTHER" id="PTHR15046">
    <property type="entry name" value="GLYCO_TRANS_2-LIKE DOMAIN-CONTAINING PROTEIN"/>
    <property type="match status" value="1"/>
</dbReference>
<evidence type="ECO:0000313" key="3">
    <source>
        <dbReference type="RefSeq" id="XP_002733024.1"/>
    </source>
</evidence>
<evidence type="ECO:0000313" key="2">
    <source>
        <dbReference type="Proteomes" id="UP000694865"/>
    </source>
</evidence>
<protein>
    <submittedName>
        <fullName evidence="3">Beta-1,4 N-acetylgalactosaminyltransferase 1-like</fullName>
    </submittedName>
</protein>
<dbReference type="InterPro" id="IPR029044">
    <property type="entry name" value="Nucleotide-diphossugar_trans"/>
</dbReference>
<dbReference type="RefSeq" id="XP_002733024.1">
    <property type="nucleotide sequence ID" value="XM_002732978.1"/>
</dbReference>
<dbReference type="PANTHER" id="PTHR15046:SF3">
    <property type="entry name" value="BETA-1,4 N-ACETYLGALACTOSAMINYLTRANSFERASE 2-LIKE"/>
    <property type="match status" value="1"/>
</dbReference>
<organism evidence="2 3">
    <name type="scientific">Saccoglossus kowalevskii</name>
    <name type="common">Acorn worm</name>
    <dbReference type="NCBI Taxonomy" id="10224"/>
    <lineage>
        <taxon>Eukaryota</taxon>
        <taxon>Metazoa</taxon>
        <taxon>Hemichordata</taxon>
        <taxon>Enteropneusta</taxon>
        <taxon>Harrimaniidae</taxon>
        <taxon>Saccoglossus</taxon>
    </lineage>
</organism>
<dbReference type="InterPro" id="IPR001173">
    <property type="entry name" value="Glyco_trans_2-like"/>
</dbReference>
<dbReference type="Proteomes" id="UP000694865">
    <property type="component" value="Unplaced"/>
</dbReference>
<evidence type="ECO:0000259" key="1">
    <source>
        <dbReference type="Pfam" id="PF00535"/>
    </source>
</evidence>
<dbReference type="Pfam" id="PF00535">
    <property type="entry name" value="Glycos_transf_2"/>
    <property type="match status" value="1"/>
</dbReference>
<keyword evidence="2" id="KW-1185">Reference proteome</keyword>
<proteinExistence type="predicted"/>
<dbReference type="GeneID" id="100366802"/>
<dbReference type="Gene3D" id="3.90.550.10">
    <property type="entry name" value="Spore Coat Polysaccharide Biosynthesis Protein SpsA, Chain A"/>
    <property type="match status" value="1"/>
</dbReference>
<name>A0ABM0GM84_SACKO</name>